<evidence type="ECO:0000313" key="2">
    <source>
        <dbReference type="Proteomes" id="UP001549749"/>
    </source>
</evidence>
<gene>
    <name evidence="1" type="ORF">ABR189_10820</name>
</gene>
<dbReference type="RefSeq" id="WP_354660501.1">
    <property type="nucleotide sequence ID" value="NZ_JBEXAC010000001.1"/>
</dbReference>
<protein>
    <recommendedName>
        <fullName evidence="3">TerB family tellurite resistance protein</fullName>
    </recommendedName>
</protein>
<organism evidence="1 2">
    <name type="scientific">Chitinophaga defluvii</name>
    <dbReference type="NCBI Taxonomy" id="3163343"/>
    <lineage>
        <taxon>Bacteria</taxon>
        <taxon>Pseudomonadati</taxon>
        <taxon>Bacteroidota</taxon>
        <taxon>Chitinophagia</taxon>
        <taxon>Chitinophagales</taxon>
        <taxon>Chitinophagaceae</taxon>
        <taxon>Chitinophaga</taxon>
    </lineage>
</organism>
<proteinExistence type="predicted"/>
<dbReference type="EMBL" id="JBEXAC010000001">
    <property type="protein sequence ID" value="MET6997866.1"/>
    <property type="molecule type" value="Genomic_DNA"/>
</dbReference>
<dbReference type="Proteomes" id="UP001549749">
    <property type="component" value="Unassembled WGS sequence"/>
</dbReference>
<evidence type="ECO:0000313" key="1">
    <source>
        <dbReference type="EMBL" id="MET6997866.1"/>
    </source>
</evidence>
<sequence>MIILNGDGMKMCFLFLLFITVSPALNAQTFDEWFRQKKTQREYLLKQIVLLQQYMGYAKKGYDIAQKGLTTISQIKNGDFSLHSFFFQALKQVNPLISEYPKAEALLSSFTWSEATCRNTIRKVNSSGFLSAGDVEYALAVLENVRTENEESINVFLLVITPDKLQLSDDERLKKLDDLYVEVLDRQAFIGSFCDEIGLLEKQRRSDIQDIEVQKVLYGLK</sequence>
<keyword evidence="2" id="KW-1185">Reference proteome</keyword>
<reference evidence="1 2" key="1">
    <citation type="submission" date="2024-06" db="EMBL/GenBank/DDBJ databases">
        <title>Chitinophaga defluvii sp. nov., isolated from municipal sewage.</title>
        <authorList>
            <person name="Zhang L."/>
        </authorList>
    </citation>
    <scope>NUCLEOTIDE SEQUENCE [LARGE SCALE GENOMIC DNA]</scope>
    <source>
        <strain evidence="1 2">H8</strain>
    </source>
</reference>
<name>A0ABV2T4B7_9BACT</name>
<comment type="caution">
    <text evidence="1">The sequence shown here is derived from an EMBL/GenBank/DDBJ whole genome shotgun (WGS) entry which is preliminary data.</text>
</comment>
<accession>A0ABV2T4B7</accession>
<evidence type="ECO:0008006" key="3">
    <source>
        <dbReference type="Google" id="ProtNLM"/>
    </source>
</evidence>